<dbReference type="InterPro" id="IPR029058">
    <property type="entry name" value="AB_hydrolase_fold"/>
</dbReference>
<feature type="transmembrane region" description="Helical" evidence="1">
    <location>
        <begin position="16"/>
        <end position="35"/>
    </location>
</feature>
<gene>
    <name evidence="3" type="ORF">ACFSKK_26180</name>
</gene>
<accession>A0ABW5C7Z5</accession>
<dbReference type="SUPFAM" id="SSF53474">
    <property type="entry name" value="alpha/beta-Hydrolases"/>
    <property type="match status" value="1"/>
</dbReference>
<evidence type="ECO:0000313" key="4">
    <source>
        <dbReference type="Proteomes" id="UP001597318"/>
    </source>
</evidence>
<dbReference type="Gene3D" id="3.40.50.1820">
    <property type="entry name" value="alpha/beta hydrolase"/>
    <property type="match status" value="1"/>
</dbReference>
<dbReference type="RefSeq" id="WP_247339190.1">
    <property type="nucleotide sequence ID" value="NZ_CP095550.1"/>
</dbReference>
<proteinExistence type="predicted"/>
<dbReference type="Proteomes" id="UP001597318">
    <property type="component" value="Unassembled WGS sequence"/>
</dbReference>
<keyword evidence="1" id="KW-1133">Transmembrane helix</keyword>
<dbReference type="Pfam" id="PF00561">
    <property type="entry name" value="Abhydrolase_1"/>
    <property type="match status" value="1"/>
</dbReference>
<dbReference type="InterPro" id="IPR050266">
    <property type="entry name" value="AB_hydrolase_sf"/>
</dbReference>
<feature type="domain" description="AB hydrolase-1" evidence="2">
    <location>
        <begin position="72"/>
        <end position="173"/>
    </location>
</feature>
<evidence type="ECO:0000259" key="2">
    <source>
        <dbReference type="Pfam" id="PF00561"/>
    </source>
</evidence>
<dbReference type="PRINTS" id="PR00111">
    <property type="entry name" value="ABHYDROLASE"/>
</dbReference>
<reference evidence="4" key="1">
    <citation type="journal article" date="2019" name="Int. J. Syst. Evol. Microbiol.">
        <title>The Global Catalogue of Microorganisms (GCM) 10K type strain sequencing project: providing services to taxonomists for standard genome sequencing and annotation.</title>
        <authorList>
            <consortium name="The Broad Institute Genomics Platform"/>
            <consortium name="The Broad Institute Genome Sequencing Center for Infectious Disease"/>
            <person name="Wu L."/>
            <person name="Ma J."/>
        </authorList>
    </citation>
    <scope>NUCLEOTIDE SEQUENCE [LARGE SCALE GENOMIC DNA]</scope>
    <source>
        <strain evidence="4">CGMCC 1.15474</strain>
    </source>
</reference>
<protein>
    <submittedName>
        <fullName evidence="3">Alpha/beta fold hydrolase</fullName>
    </submittedName>
</protein>
<name>A0ABW5C7Z5_9BACI</name>
<evidence type="ECO:0000313" key="3">
    <source>
        <dbReference type="EMBL" id="MFD2217118.1"/>
    </source>
</evidence>
<dbReference type="EMBL" id="JBHUIK010000014">
    <property type="protein sequence ID" value="MFD2217118.1"/>
    <property type="molecule type" value="Genomic_DNA"/>
</dbReference>
<dbReference type="InterPro" id="IPR000073">
    <property type="entry name" value="AB_hydrolase_1"/>
</dbReference>
<sequence>MEKQIHVSVKKKRFNFFRWFGVCLGMLMLICFSYQQIMTRVTADTYPPVGEIVDVGEYKLHVYALGDKTNLPTIILESGLGTPSSYKDWEDIQVELSKYTRVISYDRAGYGWSESASNERTAEQIADDLFKLLEKAEEKGPFLLVGHSFGGFTSQVFAHKYKGDVAGLVLIDSSHVDQEGGFSKGESYLIRGLKELGAGRILELINMLPIYSNDELSVHFFHQHFYNDNQISELEYMMTKSAEQVRAAQAEGFGNIPLFILSAEHEEYPEWSELQAQTASLSSDGKHIVVKDASHYIHKDEPQIVIDSIMGMIEKIQ</sequence>
<keyword evidence="1" id="KW-0812">Transmembrane</keyword>
<comment type="caution">
    <text evidence="3">The sequence shown here is derived from an EMBL/GenBank/DDBJ whole genome shotgun (WGS) entry which is preliminary data.</text>
</comment>
<keyword evidence="1" id="KW-0472">Membrane</keyword>
<dbReference type="PANTHER" id="PTHR43798:SF33">
    <property type="entry name" value="HYDROLASE, PUTATIVE (AFU_ORTHOLOGUE AFUA_2G14860)-RELATED"/>
    <property type="match status" value="1"/>
</dbReference>
<organism evidence="3 4">
    <name type="scientific">Metabacillus endolithicus</name>
    <dbReference type="NCBI Taxonomy" id="1535204"/>
    <lineage>
        <taxon>Bacteria</taxon>
        <taxon>Bacillati</taxon>
        <taxon>Bacillota</taxon>
        <taxon>Bacilli</taxon>
        <taxon>Bacillales</taxon>
        <taxon>Bacillaceae</taxon>
        <taxon>Metabacillus</taxon>
    </lineage>
</organism>
<keyword evidence="4" id="KW-1185">Reference proteome</keyword>
<keyword evidence="3" id="KW-0378">Hydrolase</keyword>
<evidence type="ECO:0000256" key="1">
    <source>
        <dbReference type="SAM" id="Phobius"/>
    </source>
</evidence>
<dbReference type="GO" id="GO:0016787">
    <property type="term" value="F:hydrolase activity"/>
    <property type="evidence" value="ECO:0007669"/>
    <property type="project" value="UniProtKB-KW"/>
</dbReference>
<dbReference type="PANTHER" id="PTHR43798">
    <property type="entry name" value="MONOACYLGLYCEROL LIPASE"/>
    <property type="match status" value="1"/>
</dbReference>